<evidence type="ECO:0000313" key="3">
    <source>
        <dbReference type="Proteomes" id="UP000054359"/>
    </source>
</evidence>
<dbReference type="InterPro" id="IPR041966">
    <property type="entry name" value="LOTUS-like"/>
</dbReference>
<sequence>MRRLKAMMGETKLDELKKEVRSILITYPKGVNLEEFIKTYKRLIGRRFPSREFGYYTDIDFLQSMSDVVQLFVDQNGMYQLSVIADESTVHIHKLVQNQKQNKPKINRNFQYQMRKPHVFQKFHLQKSVANNFSYSKPFVPAPLKAELIKLLKLYPDGITLPSLFLAYKKMYNKLLNLENGLDSLEKILNVISEVELRSEGNLTKVYYLFSSPEKKHFNSVHKQVSTDASKAVPEAEPDKKVIDSSGVSEAVKNNFQKVLSLYPEGILATNFPVLYEKTTGDNFILHDLGYTSILELVD</sequence>
<dbReference type="InterPro" id="IPR025605">
    <property type="entry name" value="OST-HTH/LOTUS_dom"/>
</dbReference>
<evidence type="ECO:0000259" key="1">
    <source>
        <dbReference type="PROSITE" id="PS51644"/>
    </source>
</evidence>
<proteinExistence type="predicted"/>
<feature type="non-terminal residue" evidence="2">
    <location>
        <position position="299"/>
    </location>
</feature>
<reference evidence="2 3" key="1">
    <citation type="submission" date="2013-11" db="EMBL/GenBank/DDBJ databases">
        <title>Genome sequencing of Stegodyphus mimosarum.</title>
        <authorList>
            <person name="Bechsgaard J."/>
        </authorList>
    </citation>
    <scope>NUCLEOTIDE SEQUENCE [LARGE SCALE GENOMIC DNA]</scope>
</reference>
<dbReference type="Proteomes" id="UP000054359">
    <property type="component" value="Unassembled WGS sequence"/>
</dbReference>
<protein>
    <submittedName>
        <fullName evidence="2">Tudor domain-containing protein 5</fullName>
    </submittedName>
</protein>
<dbReference type="PROSITE" id="PS51644">
    <property type="entry name" value="HTH_OST"/>
    <property type="match status" value="2"/>
</dbReference>
<feature type="domain" description="HTH OST-type" evidence="1">
    <location>
        <begin position="248"/>
        <end position="299"/>
    </location>
</feature>
<keyword evidence="3" id="KW-1185">Reference proteome</keyword>
<dbReference type="OMA" id="ENERNHH"/>
<dbReference type="AlphaFoldDB" id="A0A087TZC7"/>
<dbReference type="STRING" id="407821.A0A087TZC7"/>
<dbReference type="OrthoDB" id="6435475at2759"/>
<accession>A0A087TZC7</accession>
<dbReference type="Pfam" id="PF12872">
    <property type="entry name" value="OST-HTH"/>
    <property type="match status" value="3"/>
</dbReference>
<dbReference type="CDD" id="cd09972">
    <property type="entry name" value="LOTUS_TDRD_OSKAR"/>
    <property type="match status" value="1"/>
</dbReference>
<gene>
    <name evidence="2" type="ORF">X975_25806</name>
</gene>
<evidence type="ECO:0000313" key="2">
    <source>
        <dbReference type="EMBL" id="KFM70466.1"/>
    </source>
</evidence>
<name>A0A087TZC7_STEMI</name>
<dbReference type="Gene3D" id="3.30.420.610">
    <property type="entry name" value="LOTUS domain-like"/>
    <property type="match status" value="3"/>
</dbReference>
<feature type="domain" description="HTH OST-type" evidence="1">
    <location>
        <begin position="12"/>
        <end position="85"/>
    </location>
</feature>
<dbReference type="EMBL" id="KK117437">
    <property type="protein sequence ID" value="KFM70466.1"/>
    <property type="molecule type" value="Genomic_DNA"/>
</dbReference>
<organism evidence="2 3">
    <name type="scientific">Stegodyphus mimosarum</name>
    <name type="common">African social velvet spider</name>
    <dbReference type="NCBI Taxonomy" id="407821"/>
    <lineage>
        <taxon>Eukaryota</taxon>
        <taxon>Metazoa</taxon>
        <taxon>Ecdysozoa</taxon>
        <taxon>Arthropoda</taxon>
        <taxon>Chelicerata</taxon>
        <taxon>Arachnida</taxon>
        <taxon>Araneae</taxon>
        <taxon>Araneomorphae</taxon>
        <taxon>Entelegynae</taxon>
        <taxon>Eresoidea</taxon>
        <taxon>Eresidae</taxon>
        <taxon>Stegodyphus</taxon>
    </lineage>
</organism>